<reference evidence="2 3" key="1">
    <citation type="journal article" date="2024" name="IMA Fungus">
        <title>IMA Genome - F19 : A genome assembly and annotation guide to empower mycologists, including annotated draft genome sequences of Ceratocystis pirilliformis, Diaporthe australafricana, Fusarium ophioides, Paecilomyces lecythidis, and Sporothrix stenoceras.</title>
        <authorList>
            <person name="Aylward J."/>
            <person name="Wilson A.M."/>
            <person name="Visagie C.M."/>
            <person name="Spraker J."/>
            <person name="Barnes I."/>
            <person name="Buitendag C."/>
            <person name="Ceriani C."/>
            <person name="Del Mar Angel L."/>
            <person name="du Plessis D."/>
            <person name="Fuchs T."/>
            <person name="Gasser K."/>
            <person name="Kramer D."/>
            <person name="Li W."/>
            <person name="Munsamy K."/>
            <person name="Piso A."/>
            <person name="Price J.L."/>
            <person name="Sonnekus B."/>
            <person name="Thomas C."/>
            <person name="van der Nest A."/>
            <person name="van Dijk A."/>
            <person name="van Heerden A."/>
            <person name="van Vuuren N."/>
            <person name="Yilmaz N."/>
            <person name="Duong T.A."/>
            <person name="van der Merwe N.A."/>
            <person name="Wingfield M.J."/>
            <person name="Wingfield B.D."/>
        </authorList>
    </citation>
    <scope>NUCLEOTIDE SEQUENCE [LARGE SCALE GENOMIC DNA]</scope>
    <source>
        <strain evidence="2 3">CMW 18300</strain>
    </source>
</reference>
<protein>
    <submittedName>
        <fullName evidence="2">Uncharacterized protein</fullName>
    </submittedName>
</protein>
<feature type="region of interest" description="Disordered" evidence="1">
    <location>
        <begin position="211"/>
        <end position="231"/>
    </location>
</feature>
<gene>
    <name evidence="2" type="ORF">Daus18300_003896</name>
</gene>
<proteinExistence type="predicted"/>
<accession>A0ABR3XC71</accession>
<organism evidence="2 3">
    <name type="scientific">Diaporthe australafricana</name>
    <dbReference type="NCBI Taxonomy" id="127596"/>
    <lineage>
        <taxon>Eukaryota</taxon>
        <taxon>Fungi</taxon>
        <taxon>Dikarya</taxon>
        <taxon>Ascomycota</taxon>
        <taxon>Pezizomycotina</taxon>
        <taxon>Sordariomycetes</taxon>
        <taxon>Sordariomycetidae</taxon>
        <taxon>Diaporthales</taxon>
        <taxon>Diaporthaceae</taxon>
        <taxon>Diaporthe</taxon>
    </lineage>
</organism>
<feature type="compositionally biased region" description="Polar residues" evidence="1">
    <location>
        <begin position="211"/>
        <end position="226"/>
    </location>
</feature>
<evidence type="ECO:0000256" key="1">
    <source>
        <dbReference type="SAM" id="MobiDB-lite"/>
    </source>
</evidence>
<comment type="caution">
    <text evidence="2">The sequence shown here is derived from an EMBL/GenBank/DDBJ whole genome shotgun (WGS) entry which is preliminary data.</text>
</comment>
<keyword evidence="3" id="KW-1185">Reference proteome</keyword>
<sequence length="253" mass="28593">MLGRFYESVNTEEALAEMQETTPYTQKWSRFVQQLSDALDNSERMHLDEVLTLMQQAPQELNMVLKRQPPNIVGNIFMFLVVVTPRRAGLSDKESQMFRDIVKSLLNYGATAVPACHPLSHMLRNLARWDTEDLDNFTENNATKCDKLWDLLSPGSPGRVAILNDCVHLSVSTPWLQINQSSSLTILQSQEDAPIKSNKISNYEWLTQRSGVDSSRSFPNGSGSNRNKPEDIVTWHITSEYTRNSGTFAVGNI</sequence>
<dbReference type="Proteomes" id="UP001583177">
    <property type="component" value="Unassembled WGS sequence"/>
</dbReference>
<name>A0ABR3XC71_9PEZI</name>
<dbReference type="EMBL" id="JAWRVE010000025">
    <property type="protein sequence ID" value="KAL1873533.1"/>
    <property type="molecule type" value="Genomic_DNA"/>
</dbReference>
<evidence type="ECO:0000313" key="2">
    <source>
        <dbReference type="EMBL" id="KAL1873533.1"/>
    </source>
</evidence>
<evidence type="ECO:0000313" key="3">
    <source>
        <dbReference type="Proteomes" id="UP001583177"/>
    </source>
</evidence>